<comment type="caution">
    <text evidence="8">The sequence shown here is derived from an EMBL/GenBank/DDBJ whole genome shotgun (WGS) entry which is preliminary data.</text>
</comment>
<feature type="compositionally biased region" description="Basic and acidic residues" evidence="4">
    <location>
        <begin position="956"/>
        <end position="970"/>
    </location>
</feature>
<feature type="domain" description="Protein kinase" evidence="7">
    <location>
        <begin position="849"/>
        <end position="1208"/>
    </location>
</feature>
<feature type="transmembrane region" description="Helical" evidence="5">
    <location>
        <begin position="91"/>
        <end position="110"/>
    </location>
</feature>
<feature type="transmembrane region" description="Helical" evidence="5">
    <location>
        <begin position="623"/>
        <end position="644"/>
    </location>
</feature>
<dbReference type="Gene3D" id="1.10.510.10">
    <property type="entry name" value="Transferase(Phosphotransferase) domain 1"/>
    <property type="match status" value="1"/>
</dbReference>
<feature type="transmembrane region" description="Helical" evidence="5">
    <location>
        <begin position="591"/>
        <end position="611"/>
    </location>
</feature>
<dbReference type="InterPro" id="IPR011009">
    <property type="entry name" value="Kinase-like_dom_sf"/>
</dbReference>
<dbReference type="InterPro" id="IPR000719">
    <property type="entry name" value="Prot_kinase_dom"/>
</dbReference>
<evidence type="ECO:0000256" key="6">
    <source>
        <dbReference type="SAM" id="SignalP"/>
    </source>
</evidence>
<dbReference type="SMART" id="SM00220">
    <property type="entry name" value="S_TKc"/>
    <property type="match status" value="1"/>
</dbReference>
<feature type="chain" id="PRO_5046738444" description="Protein kinase domain-containing protein" evidence="6">
    <location>
        <begin position="18"/>
        <end position="1255"/>
    </location>
</feature>
<keyword evidence="9" id="KW-1185">Reference proteome</keyword>
<keyword evidence="1 3" id="KW-0547">Nucleotide-binding</keyword>
<feature type="transmembrane region" description="Helical" evidence="5">
    <location>
        <begin position="271"/>
        <end position="290"/>
    </location>
</feature>
<feature type="transmembrane region" description="Helical" evidence="5">
    <location>
        <begin position="523"/>
        <end position="541"/>
    </location>
</feature>
<dbReference type="EMBL" id="BQXS01011254">
    <property type="protein sequence ID" value="GKT36568.1"/>
    <property type="molecule type" value="Genomic_DNA"/>
</dbReference>
<feature type="transmembrane region" description="Helical" evidence="5">
    <location>
        <begin position="296"/>
        <end position="319"/>
    </location>
</feature>
<dbReference type="Proteomes" id="UP001057375">
    <property type="component" value="Unassembled WGS sequence"/>
</dbReference>
<keyword evidence="5" id="KW-0812">Transmembrane</keyword>
<feature type="transmembrane region" description="Helical" evidence="5">
    <location>
        <begin position="230"/>
        <end position="250"/>
    </location>
</feature>
<reference evidence="8" key="1">
    <citation type="submission" date="2022-03" db="EMBL/GenBank/DDBJ databases">
        <title>Draft genome sequence of Aduncisulcus paluster, a free-living microaerophilic Fornicata.</title>
        <authorList>
            <person name="Yuyama I."/>
            <person name="Kume K."/>
            <person name="Tamura T."/>
            <person name="Inagaki Y."/>
            <person name="Hashimoto T."/>
        </authorList>
    </citation>
    <scope>NUCLEOTIDE SEQUENCE</scope>
    <source>
        <strain evidence="8">NY0171</strain>
    </source>
</reference>
<dbReference type="SUPFAM" id="SSF56112">
    <property type="entry name" value="Protein kinase-like (PK-like)"/>
    <property type="match status" value="1"/>
</dbReference>
<feature type="transmembrane region" description="Helical" evidence="5">
    <location>
        <begin position="488"/>
        <end position="511"/>
    </location>
</feature>
<evidence type="ECO:0000256" key="5">
    <source>
        <dbReference type="SAM" id="Phobius"/>
    </source>
</evidence>
<feature type="transmembrane region" description="Helical" evidence="5">
    <location>
        <begin position="392"/>
        <end position="410"/>
    </location>
</feature>
<dbReference type="Pfam" id="PF00069">
    <property type="entry name" value="Pkinase"/>
    <property type="match status" value="1"/>
</dbReference>
<evidence type="ECO:0000259" key="7">
    <source>
        <dbReference type="PROSITE" id="PS50011"/>
    </source>
</evidence>
<dbReference type="PROSITE" id="PS00108">
    <property type="entry name" value="PROTEIN_KINASE_ST"/>
    <property type="match status" value="1"/>
</dbReference>
<dbReference type="InterPro" id="IPR017441">
    <property type="entry name" value="Protein_kinase_ATP_BS"/>
</dbReference>
<evidence type="ECO:0000313" key="8">
    <source>
        <dbReference type="EMBL" id="GKT36568.1"/>
    </source>
</evidence>
<feature type="region of interest" description="Disordered" evidence="4">
    <location>
        <begin position="688"/>
        <end position="708"/>
    </location>
</feature>
<dbReference type="PANTHER" id="PTHR44167:SF24">
    <property type="entry name" value="SERINE_THREONINE-PROTEIN KINASE CHK2"/>
    <property type="match status" value="1"/>
</dbReference>
<keyword evidence="5" id="KW-1133">Transmembrane helix</keyword>
<protein>
    <recommendedName>
        <fullName evidence="7">Protein kinase domain-containing protein</fullName>
    </recommendedName>
</protein>
<organism evidence="8 9">
    <name type="scientific">Aduncisulcus paluster</name>
    <dbReference type="NCBI Taxonomy" id="2918883"/>
    <lineage>
        <taxon>Eukaryota</taxon>
        <taxon>Metamonada</taxon>
        <taxon>Carpediemonas-like organisms</taxon>
        <taxon>Aduncisulcus</taxon>
    </lineage>
</organism>
<feature type="transmembrane region" description="Helical" evidence="5">
    <location>
        <begin position="58"/>
        <end position="79"/>
    </location>
</feature>
<feature type="transmembrane region" description="Helical" evidence="5">
    <location>
        <begin position="203"/>
        <end position="224"/>
    </location>
</feature>
<feature type="region of interest" description="Disordered" evidence="4">
    <location>
        <begin position="956"/>
        <end position="980"/>
    </location>
</feature>
<evidence type="ECO:0000256" key="1">
    <source>
        <dbReference type="ARBA" id="ARBA00022741"/>
    </source>
</evidence>
<feature type="compositionally biased region" description="Basic and acidic residues" evidence="4">
    <location>
        <begin position="694"/>
        <end position="708"/>
    </location>
</feature>
<evidence type="ECO:0000313" key="9">
    <source>
        <dbReference type="Proteomes" id="UP001057375"/>
    </source>
</evidence>
<feature type="compositionally biased region" description="Low complexity" evidence="4">
    <location>
        <begin position="971"/>
        <end position="980"/>
    </location>
</feature>
<feature type="transmembrane region" description="Helical" evidence="5">
    <location>
        <begin position="651"/>
        <end position="670"/>
    </location>
</feature>
<proteinExistence type="predicted"/>
<name>A0ABQ5KY30_9EUKA</name>
<feature type="transmembrane region" description="Helical" evidence="5">
    <location>
        <begin position="157"/>
        <end position="182"/>
    </location>
</feature>
<dbReference type="InterPro" id="IPR008271">
    <property type="entry name" value="Ser/Thr_kinase_AS"/>
</dbReference>
<dbReference type="PANTHER" id="PTHR44167">
    <property type="entry name" value="OVARIAN-SPECIFIC SERINE/THREONINE-PROTEIN KINASE LOK-RELATED"/>
    <property type="match status" value="1"/>
</dbReference>
<gene>
    <name evidence="8" type="ORF">ADUPG1_009509</name>
</gene>
<keyword evidence="5" id="KW-0472">Membrane</keyword>
<dbReference type="PROSITE" id="PS00107">
    <property type="entry name" value="PROTEIN_KINASE_ATP"/>
    <property type="match status" value="1"/>
</dbReference>
<feature type="transmembrane region" description="Helical" evidence="5">
    <location>
        <begin position="27"/>
        <end position="46"/>
    </location>
</feature>
<feature type="transmembrane region" description="Helical" evidence="5">
    <location>
        <begin position="561"/>
        <end position="579"/>
    </location>
</feature>
<evidence type="ECO:0000256" key="2">
    <source>
        <dbReference type="ARBA" id="ARBA00022840"/>
    </source>
</evidence>
<keyword evidence="2 3" id="KW-0067">ATP-binding</keyword>
<dbReference type="PROSITE" id="PS50011">
    <property type="entry name" value="PROTEIN_KINASE_DOM"/>
    <property type="match status" value="1"/>
</dbReference>
<sequence>MYVFIVGLGFLVISVLSMHCCEKKATFVYLSFIPSFISGVFMALYSKGLTLLERGEKYRGWCIGGLVTGIIIALVWNMAAEMTMEEFEHTFAYFGSFFTCGCTCLAGFCLNGWFFIFPILFIILTFFIVDVDKGAIFKEGRKSSSFEPIFSIINGEYAMLKCFALNAIGLGLMLLIWGIGFLNKDSSGFVKLFGDDFFESISTPIFAFLWMPMLILPIFYDFVFSESYSLHPLCWASGCLGIIFFVLMISGWKLYRDKHSGFYVDIHANDIPMYLLVSFACTSIAAGLWLCHNPDVSISLMVLGGIGLIMFVVLTFVLYKKKDIGDEGPALGFLVFVINGLCVVLLIFGYVQDDIEFILVGLFLVLIALLISIVIGVCIISLTLLFIGYVQAYGVCIIIGLLILLIPIFIGSFKLFSTSKKFIQFISMIVQSIGFSICLYVFLDNSRNMSTPVLITIIMIGGDLLINMVVGIVIMAKKATFDLDELGSPLFMSIFTLFDSFFIVSSIALWISKADWKMSLTSTILALFFVFFEVCSVIGFFDKSSSGFVKLFGDPFFESIATPIFAFLWMPMLILPIFYDFVFSESYSLHPLCWASVCLGILSFVLMISGWKVYRDKHSNDSVLLMDLLVSFASTALVAGIWLCHNQVLRISLMVFGGIGLVVFVVLLIYNKCKKHLPISSVTGNPKAPCPTHVDGDSRLEAGTDLPKDTHISTTTSILSISPATHQSQVSESEDSIPDGLIPPVDSNPSQSKSQVSYSESEDSLPVILGGFLHPKLESISGDDLSEANSKPMDIAKTISSPHESKTTPKKPKLKTILDPISSVIPKPPAPDPKPKLPDTYTLTTSDGIESLCIIGQGGFGQVLLVQIPGIAEPCVFKKMLRQADENLIEDFKTEFKTQRKMFKKCSERIPKPQYIFNFLNKKLFGEYGFSMEFCRGGNISEFSKLWCIDDITRTSDEKSSDCSRSDSSESHSSPSRVRISPESYNPFKIASICVSSTECLDDVQQKIGKNEGEGFAHRDIKPDNFLVRIDPKTNECKVVLGDLGLVKLQNSVLMSASSVHSLSLKTKSSKDKEEEDEEIICGTLIYNAPEALHGHQDAKSDAYSLGMTIFTLFNCYPPFLGIPEFQLKFREHGGSLSAVLLNLMKDGFFPKITICPIFKDLRESPHGGKEVADCLAEVFVGLTKMDPKERMSVHEAREAVQKIKPFIPRFGLGVKCPSIEEIVQRQLKKYGDYKGDIIDSDMYTPTRGRWNSKL</sequence>
<evidence type="ECO:0000256" key="4">
    <source>
        <dbReference type="SAM" id="MobiDB-lite"/>
    </source>
</evidence>
<feature type="transmembrane region" description="Helical" evidence="5">
    <location>
        <begin position="357"/>
        <end position="385"/>
    </location>
</feature>
<accession>A0ABQ5KY30</accession>
<evidence type="ECO:0000256" key="3">
    <source>
        <dbReference type="PROSITE-ProRule" id="PRU10141"/>
    </source>
</evidence>
<feature type="transmembrane region" description="Helical" evidence="5">
    <location>
        <begin position="331"/>
        <end position="351"/>
    </location>
</feature>
<feature type="binding site" evidence="3">
    <location>
        <position position="878"/>
    </location>
    <ligand>
        <name>ATP</name>
        <dbReference type="ChEBI" id="CHEBI:30616"/>
    </ligand>
</feature>
<feature type="compositionally biased region" description="Low complexity" evidence="4">
    <location>
        <begin position="747"/>
        <end position="759"/>
    </location>
</feature>
<keyword evidence="6" id="KW-0732">Signal</keyword>
<feature type="region of interest" description="Disordered" evidence="4">
    <location>
        <begin position="722"/>
        <end position="760"/>
    </location>
</feature>
<feature type="signal peptide" evidence="6">
    <location>
        <begin position="1"/>
        <end position="17"/>
    </location>
</feature>
<feature type="transmembrane region" description="Helical" evidence="5">
    <location>
        <begin position="454"/>
        <end position="476"/>
    </location>
</feature>